<accession>A0A8H4TW45</accession>
<evidence type="ECO:0000313" key="4">
    <source>
        <dbReference type="Proteomes" id="UP000622797"/>
    </source>
</evidence>
<dbReference type="Proteomes" id="UP000622797">
    <property type="component" value="Unassembled WGS sequence"/>
</dbReference>
<evidence type="ECO:0000313" key="3">
    <source>
        <dbReference type="EMBL" id="KAF4965112.1"/>
    </source>
</evidence>
<reference evidence="3" key="1">
    <citation type="journal article" date="2020" name="BMC Genomics">
        <title>Correction to: Identification and distribution of gene clusters required for synthesis of sphingolipid metabolism inhibitors in diverse species of the filamentous fungus Fusarium.</title>
        <authorList>
            <person name="Kim H.S."/>
            <person name="Lohmar J.M."/>
            <person name="Busman M."/>
            <person name="Brown D.W."/>
            <person name="Naumann T.A."/>
            <person name="Divon H.H."/>
            <person name="Lysoe E."/>
            <person name="Uhlig S."/>
            <person name="Proctor R.H."/>
        </authorList>
    </citation>
    <scope>NUCLEOTIDE SEQUENCE</scope>
    <source>
        <strain evidence="3">NRRL 20472</strain>
    </source>
</reference>
<comment type="caution">
    <text evidence="3">The sequence shown here is derived from an EMBL/GenBank/DDBJ whole genome shotgun (WGS) entry which is preliminary data.</text>
</comment>
<dbReference type="SUPFAM" id="SSF101596">
    <property type="entry name" value="Dextranase, N-terminal domain"/>
    <property type="match status" value="1"/>
</dbReference>
<dbReference type="Pfam" id="PF18841">
    <property type="entry name" value="B_solenoid_dext"/>
    <property type="match status" value="1"/>
</dbReference>
<dbReference type="OrthoDB" id="406508at2759"/>
<evidence type="ECO:0008006" key="5">
    <source>
        <dbReference type="Google" id="ProtNLM"/>
    </source>
</evidence>
<protein>
    <recommendedName>
        <fullName evidence="5">Dextranase</fullName>
    </recommendedName>
</protein>
<dbReference type="Pfam" id="PF18783">
    <property type="entry name" value="IPU_b_solenoid"/>
    <property type="match status" value="1"/>
</dbReference>
<dbReference type="Pfam" id="PF17433">
    <property type="entry name" value="Glyco_hydro_49N"/>
    <property type="match status" value="1"/>
</dbReference>
<organism evidence="3 4">
    <name type="scientific">Fusarium sarcochroum</name>
    <dbReference type="NCBI Taxonomy" id="1208366"/>
    <lineage>
        <taxon>Eukaryota</taxon>
        <taxon>Fungi</taxon>
        <taxon>Dikarya</taxon>
        <taxon>Ascomycota</taxon>
        <taxon>Pezizomycotina</taxon>
        <taxon>Sordariomycetes</taxon>
        <taxon>Hypocreomycetidae</taxon>
        <taxon>Hypocreales</taxon>
        <taxon>Nectriaceae</taxon>
        <taxon>Fusarium</taxon>
        <taxon>Fusarium lateritium species complex</taxon>
    </lineage>
</organism>
<name>A0A8H4TW45_9HYPO</name>
<dbReference type="Pfam" id="PF03718">
    <property type="entry name" value="Glyco_hydro_49"/>
    <property type="match status" value="1"/>
</dbReference>
<dbReference type="GO" id="GO:0004553">
    <property type="term" value="F:hydrolase activity, hydrolyzing O-glycosyl compounds"/>
    <property type="evidence" value="ECO:0007669"/>
    <property type="project" value="InterPro"/>
</dbReference>
<dbReference type="InterPro" id="IPR035953">
    <property type="entry name" value="Dextranase_N-ter"/>
</dbReference>
<gene>
    <name evidence="3" type="ORF">FSARC_7051</name>
</gene>
<feature type="domain" description="Glycoside hydrolase family 49 C-terminal" evidence="1">
    <location>
        <begin position="493"/>
        <end position="617"/>
    </location>
</feature>
<feature type="domain" description="Glycoside hydrolase family 49 N-terminal" evidence="2">
    <location>
        <begin position="25"/>
        <end position="235"/>
    </location>
</feature>
<keyword evidence="4" id="KW-1185">Reference proteome</keyword>
<dbReference type="InterPro" id="IPR041402">
    <property type="entry name" value="B_solenoid_dext"/>
</dbReference>
<dbReference type="SUPFAM" id="SSF51126">
    <property type="entry name" value="Pectin lyase-like"/>
    <property type="match status" value="1"/>
</dbReference>
<dbReference type="InterPro" id="IPR012334">
    <property type="entry name" value="Pectin_lyas_fold"/>
</dbReference>
<dbReference type="InterPro" id="IPR041274">
    <property type="entry name" value="IPU_b_solenoid"/>
</dbReference>
<dbReference type="AlphaFoldDB" id="A0A8H4TW45"/>
<proteinExistence type="predicted"/>
<reference evidence="3" key="2">
    <citation type="submission" date="2020-05" db="EMBL/GenBank/DDBJ databases">
        <authorList>
            <person name="Kim H.-S."/>
            <person name="Proctor R.H."/>
            <person name="Brown D.W."/>
        </authorList>
    </citation>
    <scope>NUCLEOTIDE SEQUENCE</scope>
    <source>
        <strain evidence="3">NRRL 20472</strain>
    </source>
</reference>
<dbReference type="InterPro" id="IPR005192">
    <property type="entry name" value="Glyco_hydro_49_C"/>
</dbReference>
<evidence type="ECO:0000259" key="1">
    <source>
        <dbReference type="Pfam" id="PF03718"/>
    </source>
</evidence>
<dbReference type="Gene3D" id="2.60.350.10">
    <property type="entry name" value="Dextranase, N-terminal"/>
    <property type="match status" value="1"/>
</dbReference>
<dbReference type="InterPro" id="IPR011050">
    <property type="entry name" value="Pectin_lyase_fold/virulence"/>
</dbReference>
<sequence length="619" mass="68967">MLAFGLALPSYSLVLSSTDNLPRLNETADSDTLKTWWHATGEINTKTAVRPENVRQSHLYSVQVAQASGSKQFYDSFVYETLPRNGNGPICKPGSPDTSCNVDDQITIEPDIGVDMAWTQYLTSEDTIVRITRTDGGSVEASHVEVRPSNLKFDIKSDGDAVLIAVPFSEDGHRFSVEFQDNLWEYRANKANAATSYVQNKNPSGNNYVEEYDDETMPIVGTEPLNALLVFVSPFPDEEYVPDLTADTYKVPQGLVTGIDKVTEKILYFPPGVYWFTGSAHAVLSETVTWVYIAPGAYVKGAIQYSSHDLDLRATGFGVLSGEQYVYQANTAQNYENIKSDGTSLKMWRGESARGTKWTIHGLTTNAPPFNSMDFYGEDLSSFSVDASDYKQVGAFFGQTDGIQMYPGSHVRNVFYHVGDDGIKTYYSDVLCEKMTVWKTNNAPIVQFGWYGRDVNNVTVDTVDVIHTRYFRQETIWPRALVASAASYEDQESTSTADVTKSLSNYHITNWRCEGICPALLGINPMNNIDNFVFKNIWIQELGPLSTGIGRSRFAVFTDADYDNKPIALGDNSENNLGLLIENFVVGDQKISFKADNWQSNALGQLNVDGYWEGRWTVQ</sequence>
<dbReference type="EMBL" id="JABEXW010000371">
    <property type="protein sequence ID" value="KAF4965112.1"/>
    <property type="molecule type" value="Genomic_DNA"/>
</dbReference>
<dbReference type="InterPro" id="IPR023226">
    <property type="entry name" value="Glyco_hydro_49_N_dom"/>
</dbReference>
<evidence type="ECO:0000259" key="2">
    <source>
        <dbReference type="Pfam" id="PF17433"/>
    </source>
</evidence>
<dbReference type="Gene3D" id="2.160.20.10">
    <property type="entry name" value="Single-stranded right-handed beta-helix, Pectin lyase-like"/>
    <property type="match status" value="1"/>
</dbReference>